<keyword evidence="1" id="KW-0472">Membrane</keyword>
<dbReference type="AlphaFoldDB" id="A0A9D9MYD6"/>
<feature type="transmembrane region" description="Helical" evidence="1">
    <location>
        <begin position="65"/>
        <end position="82"/>
    </location>
</feature>
<name>A0A9D9MYD6_9BACT</name>
<dbReference type="EMBL" id="JADIMK010000008">
    <property type="protein sequence ID" value="MBO8454936.1"/>
    <property type="molecule type" value="Genomic_DNA"/>
</dbReference>
<evidence type="ECO:0000313" key="2">
    <source>
        <dbReference type="EMBL" id="MBO8454936.1"/>
    </source>
</evidence>
<protein>
    <submittedName>
        <fullName evidence="2">DUF2752 domain-containing protein</fullName>
    </submittedName>
</protein>
<dbReference type="Pfam" id="PF10825">
    <property type="entry name" value="DUF2752"/>
    <property type="match status" value="1"/>
</dbReference>
<evidence type="ECO:0000256" key="1">
    <source>
        <dbReference type="SAM" id="Phobius"/>
    </source>
</evidence>
<proteinExistence type="predicted"/>
<feature type="transmembrane region" description="Helical" evidence="1">
    <location>
        <begin position="94"/>
        <end position="113"/>
    </location>
</feature>
<keyword evidence="1" id="KW-0812">Transmembrane</keyword>
<reference evidence="2" key="2">
    <citation type="journal article" date="2021" name="PeerJ">
        <title>Extensive microbial diversity within the chicken gut microbiome revealed by metagenomics and culture.</title>
        <authorList>
            <person name="Gilroy R."/>
            <person name="Ravi A."/>
            <person name="Getino M."/>
            <person name="Pursley I."/>
            <person name="Horton D.L."/>
            <person name="Alikhan N.F."/>
            <person name="Baker D."/>
            <person name="Gharbi K."/>
            <person name="Hall N."/>
            <person name="Watson M."/>
            <person name="Adriaenssens E.M."/>
            <person name="Foster-Nyarko E."/>
            <person name="Jarju S."/>
            <person name="Secka A."/>
            <person name="Antonio M."/>
            <person name="Oren A."/>
            <person name="Chaudhuri R.R."/>
            <person name="La Ragione R."/>
            <person name="Hildebrand F."/>
            <person name="Pallen M.J."/>
        </authorList>
    </citation>
    <scope>NUCLEOTIDE SEQUENCE</scope>
    <source>
        <strain evidence="2">B1-3475</strain>
    </source>
</reference>
<dbReference type="InterPro" id="IPR021215">
    <property type="entry name" value="DUF2752"/>
</dbReference>
<sequence length="119" mass="13308">MVIAVLAVASASVFVYMKFDPAESVLFPRCIFHELTGLDCPGCGSQRAIHALLNFDVAAAFESNALMVISIPFLALLVFAWLMRSRMPRLYKRLGSAPVIWTVFGIIMLWWVLRNVFGI</sequence>
<dbReference type="Proteomes" id="UP000823617">
    <property type="component" value="Unassembled WGS sequence"/>
</dbReference>
<comment type="caution">
    <text evidence="2">The sequence shown here is derived from an EMBL/GenBank/DDBJ whole genome shotgun (WGS) entry which is preliminary data.</text>
</comment>
<evidence type="ECO:0000313" key="3">
    <source>
        <dbReference type="Proteomes" id="UP000823617"/>
    </source>
</evidence>
<gene>
    <name evidence="2" type="ORF">IAC08_00840</name>
</gene>
<accession>A0A9D9MYD6</accession>
<organism evidence="2 3">
    <name type="scientific">Candidatus Cryptobacteroides intestinigallinarum</name>
    <dbReference type="NCBI Taxonomy" id="2840767"/>
    <lineage>
        <taxon>Bacteria</taxon>
        <taxon>Pseudomonadati</taxon>
        <taxon>Bacteroidota</taxon>
        <taxon>Bacteroidia</taxon>
        <taxon>Bacteroidales</taxon>
        <taxon>Candidatus Cryptobacteroides</taxon>
    </lineage>
</organism>
<reference evidence="2" key="1">
    <citation type="submission" date="2020-10" db="EMBL/GenBank/DDBJ databases">
        <authorList>
            <person name="Gilroy R."/>
        </authorList>
    </citation>
    <scope>NUCLEOTIDE SEQUENCE</scope>
    <source>
        <strain evidence="2">B1-3475</strain>
    </source>
</reference>
<keyword evidence="1" id="KW-1133">Transmembrane helix</keyword>